<dbReference type="GO" id="GO:0016279">
    <property type="term" value="F:protein-lysine N-methyltransferase activity"/>
    <property type="evidence" value="ECO:0007669"/>
    <property type="project" value="InterPro"/>
</dbReference>
<name>A0AAW1BJX7_CROAD</name>
<dbReference type="PIRSF" id="PIRSF027158">
    <property type="entry name" value="Lys_MTase_YDR198C_prd"/>
    <property type="match status" value="1"/>
</dbReference>
<sequence length="464" mass="53894">MGILKHELAVGSLKFMYKFPNNFKMKKCRGRTYRKRHRKQSIAFSSSGVNLSYKNEYILLKKWLKEKGYKNNNLTPAVFSETGRGLMTTKPLQAEELIISLPEKCLLTSNTVLSSYLREYILKWRPPISPLIALCSFLITEKWFHRTSVWKPYLDLLPETYTCPVYLEQEIVNLFPEPLKRKALEQQSSIQDLFASSKQFFSSLQPLFPEDVAIIFNFSAFRWAWCTINTRTVFMKHSQKDCFSREPDIYALAPFLDLLNHNPKAQVKASFNENTKCYEIKTHLGCQKYKEVYISYGPHDNQRLLLEYGFVAADNPHSCVHVGIDTLLKYFYSEDKQKPAKLFILREHKFLDDLTFGWDGPSWTLLTALKLLCLEADEFTLWKKVVLGDVASRKNEEKSVDLATKICTSLMEETQHVLQKVSVSKNHHKHLVNQLTLVEALHTENLRILQLSYAMLQHLPSTTI</sequence>
<dbReference type="Proteomes" id="UP001474421">
    <property type="component" value="Unassembled WGS sequence"/>
</dbReference>
<dbReference type="Pfam" id="PF09273">
    <property type="entry name" value="Rubis-subs-bind"/>
    <property type="match status" value="1"/>
</dbReference>
<dbReference type="Pfam" id="PF00856">
    <property type="entry name" value="SET"/>
    <property type="match status" value="1"/>
</dbReference>
<dbReference type="InterPro" id="IPR044429">
    <property type="entry name" value="SETD4_SET"/>
</dbReference>
<dbReference type="InterPro" id="IPR046341">
    <property type="entry name" value="SET_dom_sf"/>
</dbReference>
<keyword evidence="3" id="KW-1185">Reference proteome</keyword>
<dbReference type="PANTHER" id="PTHR13271:SF151">
    <property type="entry name" value="SET DOMAIN-CONTAINING PROTEIN 4"/>
    <property type="match status" value="1"/>
</dbReference>
<dbReference type="AlphaFoldDB" id="A0AAW1BJX7"/>
<dbReference type="InterPro" id="IPR050600">
    <property type="entry name" value="SETD3_SETD6_MTase"/>
</dbReference>
<evidence type="ECO:0000313" key="3">
    <source>
        <dbReference type="Proteomes" id="UP001474421"/>
    </source>
</evidence>
<protein>
    <submittedName>
        <fullName evidence="2">SET domain-containing protein 4</fullName>
    </submittedName>
</protein>
<proteinExistence type="predicted"/>
<gene>
    <name evidence="2" type="ORF">NXF25_010478</name>
</gene>
<evidence type="ECO:0000259" key="1">
    <source>
        <dbReference type="PROSITE" id="PS50280"/>
    </source>
</evidence>
<dbReference type="FunFam" id="3.90.1410.10:FF:000002">
    <property type="entry name" value="SET domain-containing protein 4 isoform X1"/>
    <property type="match status" value="1"/>
</dbReference>
<feature type="domain" description="SET" evidence="1">
    <location>
        <begin position="72"/>
        <end position="297"/>
    </location>
</feature>
<dbReference type="PROSITE" id="PS50280">
    <property type="entry name" value="SET"/>
    <property type="match status" value="1"/>
</dbReference>
<dbReference type="InterPro" id="IPR015353">
    <property type="entry name" value="Rubisco_LSMT_subst-bd"/>
</dbReference>
<dbReference type="Gene3D" id="3.90.1410.10">
    <property type="entry name" value="set domain protein methyltransferase, domain 1"/>
    <property type="match status" value="1"/>
</dbReference>
<dbReference type="InterPro" id="IPR016852">
    <property type="entry name" value="SET_MeTrfase"/>
</dbReference>
<dbReference type="InterPro" id="IPR001214">
    <property type="entry name" value="SET_dom"/>
</dbReference>
<dbReference type="CDD" id="cd19177">
    <property type="entry name" value="SET_SETD4"/>
    <property type="match status" value="1"/>
</dbReference>
<reference evidence="2 3" key="1">
    <citation type="journal article" date="2024" name="Proc. Natl. Acad. Sci. U.S.A.">
        <title>The genetic regulatory architecture and epigenomic basis for age-related changes in rattlesnake venom.</title>
        <authorList>
            <person name="Hogan M.P."/>
            <person name="Holding M.L."/>
            <person name="Nystrom G.S."/>
            <person name="Colston T.J."/>
            <person name="Bartlett D.A."/>
            <person name="Mason A.J."/>
            <person name="Ellsworth S.A."/>
            <person name="Rautsaw R.M."/>
            <person name="Lawrence K.C."/>
            <person name="Strickland J.L."/>
            <person name="He B."/>
            <person name="Fraser P."/>
            <person name="Margres M.J."/>
            <person name="Gilbert D.M."/>
            <person name="Gibbs H.L."/>
            <person name="Parkinson C.L."/>
            <person name="Rokyta D.R."/>
        </authorList>
    </citation>
    <scope>NUCLEOTIDE SEQUENCE [LARGE SCALE GENOMIC DNA]</scope>
    <source>
        <strain evidence="2">DRR0105</strain>
    </source>
</reference>
<organism evidence="2 3">
    <name type="scientific">Crotalus adamanteus</name>
    <name type="common">Eastern diamondback rattlesnake</name>
    <dbReference type="NCBI Taxonomy" id="8729"/>
    <lineage>
        <taxon>Eukaryota</taxon>
        <taxon>Metazoa</taxon>
        <taxon>Chordata</taxon>
        <taxon>Craniata</taxon>
        <taxon>Vertebrata</taxon>
        <taxon>Euteleostomi</taxon>
        <taxon>Lepidosauria</taxon>
        <taxon>Squamata</taxon>
        <taxon>Bifurcata</taxon>
        <taxon>Unidentata</taxon>
        <taxon>Episquamata</taxon>
        <taxon>Toxicofera</taxon>
        <taxon>Serpentes</taxon>
        <taxon>Colubroidea</taxon>
        <taxon>Viperidae</taxon>
        <taxon>Crotalinae</taxon>
        <taxon>Crotalus</taxon>
    </lineage>
</organism>
<accession>A0AAW1BJX7</accession>
<comment type="caution">
    <text evidence="2">The sequence shown here is derived from an EMBL/GenBank/DDBJ whole genome shotgun (WGS) entry which is preliminary data.</text>
</comment>
<dbReference type="SUPFAM" id="SSF82199">
    <property type="entry name" value="SET domain"/>
    <property type="match status" value="1"/>
</dbReference>
<evidence type="ECO:0000313" key="2">
    <source>
        <dbReference type="EMBL" id="KAK9402122.1"/>
    </source>
</evidence>
<dbReference type="EMBL" id="JAOTOJ010000004">
    <property type="protein sequence ID" value="KAK9402122.1"/>
    <property type="molecule type" value="Genomic_DNA"/>
</dbReference>
<dbReference type="PANTHER" id="PTHR13271">
    <property type="entry name" value="UNCHARACTERIZED PUTATIVE METHYLTRANSFERASE"/>
    <property type="match status" value="1"/>
</dbReference>